<reference evidence="3" key="1">
    <citation type="journal article" date="2021" name="IMA Fungus">
        <title>Genomic characterization of three marine fungi, including Emericellopsis atlantica sp. nov. with signatures of a generalist lifestyle and marine biomass degradation.</title>
        <authorList>
            <person name="Hagestad O.C."/>
            <person name="Hou L."/>
            <person name="Andersen J.H."/>
            <person name="Hansen E.H."/>
            <person name="Altermark B."/>
            <person name="Li C."/>
            <person name="Kuhnert E."/>
            <person name="Cox R.J."/>
            <person name="Crous P.W."/>
            <person name="Spatafora J.W."/>
            <person name="Lail K."/>
            <person name="Amirebrahimi M."/>
            <person name="Lipzen A."/>
            <person name="Pangilinan J."/>
            <person name="Andreopoulos W."/>
            <person name="Hayes R.D."/>
            <person name="Ng V."/>
            <person name="Grigoriev I.V."/>
            <person name="Jackson S.A."/>
            <person name="Sutton T.D.S."/>
            <person name="Dobson A.D.W."/>
            <person name="Rama T."/>
        </authorList>
    </citation>
    <scope>NUCLEOTIDE SEQUENCE</scope>
    <source>
        <strain evidence="3">TRa018bII</strain>
    </source>
</reference>
<protein>
    <submittedName>
        <fullName evidence="3">SGNH hydrolase-type esterase domain-containing protein</fullName>
    </submittedName>
</protein>
<gene>
    <name evidence="3" type="ORF">BJ875DRAFT_168638</name>
</gene>
<dbReference type="InterPro" id="IPR036514">
    <property type="entry name" value="SGNH_hydro_sf"/>
</dbReference>
<dbReference type="GO" id="GO:0004622">
    <property type="term" value="F:phosphatidylcholine lysophospholipase activity"/>
    <property type="evidence" value="ECO:0007669"/>
    <property type="project" value="TreeGrafter"/>
</dbReference>
<dbReference type="InterPro" id="IPR013830">
    <property type="entry name" value="SGNH_hydro"/>
</dbReference>
<dbReference type="OrthoDB" id="408760at2759"/>
<accession>A0A9P7YPZ7</accession>
<dbReference type="AlphaFoldDB" id="A0A9P7YPZ7"/>
<dbReference type="SUPFAM" id="SSF52266">
    <property type="entry name" value="SGNH hydrolase"/>
    <property type="match status" value="1"/>
</dbReference>
<organism evidence="3 4">
    <name type="scientific">Amylocarpus encephaloides</name>
    <dbReference type="NCBI Taxonomy" id="45428"/>
    <lineage>
        <taxon>Eukaryota</taxon>
        <taxon>Fungi</taxon>
        <taxon>Dikarya</taxon>
        <taxon>Ascomycota</taxon>
        <taxon>Pezizomycotina</taxon>
        <taxon>Leotiomycetes</taxon>
        <taxon>Helotiales</taxon>
        <taxon>Helotiales incertae sedis</taxon>
        <taxon>Amylocarpus</taxon>
    </lineage>
</organism>
<keyword evidence="3" id="KW-0378">Hydrolase</keyword>
<evidence type="ECO:0000259" key="2">
    <source>
        <dbReference type="Pfam" id="PF13472"/>
    </source>
</evidence>
<evidence type="ECO:0000313" key="4">
    <source>
        <dbReference type="Proteomes" id="UP000824998"/>
    </source>
</evidence>
<dbReference type="Gene3D" id="3.40.50.1110">
    <property type="entry name" value="SGNH hydrolase"/>
    <property type="match status" value="1"/>
</dbReference>
<name>A0A9P7YPZ7_9HELO</name>
<sequence>MILGQSLNILCFGDSLTAGFSFVHGLEHLHPYEVAMKATLQAAFPTYKVTTDVQGVSGDQVLTPPGGFLTRMDICFKETHPVSPYTHAVILGGTNDLYQQTSPSVLFQALKEVWAIPLEHKTTVLALTVPECPICENVPVERYDKLNNAILEREKVGSGGDQFHTLDLYHIIPWVSLPEERRKALWDDGVHFSPEGYNLMGQVIARELIKIINKENKIVEKNEEVAREQAALEEAQRIGNFNNELKRRDHYLL</sequence>
<evidence type="ECO:0000256" key="1">
    <source>
        <dbReference type="SAM" id="Coils"/>
    </source>
</evidence>
<comment type="caution">
    <text evidence="3">The sequence shown here is derived from an EMBL/GenBank/DDBJ whole genome shotgun (WGS) entry which is preliminary data.</text>
</comment>
<dbReference type="PANTHER" id="PTHR30383:SF19">
    <property type="entry name" value="FIBRONECTIN TYPE-III DOMAIN-CONTAINING PROTEIN"/>
    <property type="match status" value="1"/>
</dbReference>
<feature type="domain" description="SGNH hydrolase-type esterase" evidence="2">
    <location>
        <begin position="11"/>
        <end position="198"/>
    </location>
</feature>
<feature type="coiled-coil region" evidence="1">
    <location>
        <begin position="211"/>
        <end position="238"/>
    </location>
</feature>
<keyword evidence="1" id="KW-0175">Coiled coil</keyword>
<dbReference type="InterPro" id="IPR051532">
    <property type="entry name" value="Ester_Hydrolysis_Enzymes"/>
</dbReference>
<dbReference type="EMBL" id="MU251390">
    <property type="protein sequence ID" value="KAG9237272.1"/>
    <property type="molecule type" value="Genomic_DNA"/>
</dbReference>
<proteinExistence type="predicted"/>
<dbReference type="Pfam" id="PF13472">
    <property type="entry name" value="Lipase_GDSL_2"/>
    <property type="match status" value="1"/>
</dbReference>
<keyword evidence="4" id="KW-1185">Reference proteome</keyword>
<dbReference type="PANTHER" id="PTHR30383">
    <property type="entry name" value="THIOESTERASE 1/PROTEASE 1/LYSOPHOSPHOLIPASE L1"/>
    <property type="match status" value="1"/>
</dbReference>
<dbReference type="Proteomes" id="UP000824998">
    <property type="component" value="Unassembled WGS sequence"/>
</dbReference>
<evidence type="ECO:0000313" key="3">
    <source>
        <dbReference type="EMBL" id="KAG9237272.1"/>
    </source>
</evidence>